<dbReference type="RefSeq" id="WP_091239218.1">
    <property type="nucleotide sequence ID" value="NZ_FNAG01000001.1"/>
</dbReference>
<feature type="domain" description="ParB-like N-terminal" evidence="1">
    <location>
        <begin position="13"/>
        <end position="107"/>
    </location>
</feature>
<dbReference type="AlphaFoldDB" id="A0A1G6T313"/>
<accession>A0A1G6T313</accession>
<dbReference type="InterPro" id="IPR036086">
    <property type="entry name" value="ParB/Sulfiredoxin_sf"/>
</dbReference>
<dbReference type="InterPro" id="IPR050336">
    <property type="entry name" value="Chromosome_partition/occlusion"/>
</dbReference>
<keyword evidence="3" id="KW-1185">Reference proteome</keyword>
<dbReference type="Proteomes" id="UP000199603">
    <property type="component" value="Unassembled WGS sequence"/>
</dbReference>
<evidence type="ECO:0000313" key="2">
    <source>
        <dbReference type="EMBL" id="SDD23570.1"/>
    </source>
</evidence>
<dbReference type="InterPro" id="IPR011111">
    <property type="entry name" value="Plasmid_RepB"/>
</dbReference>
<dbReference type="SUPFAM" id="SSF109709">
    <property type="entry name" value="KorB DNA-binding domain-like"/>
    <property type="match status" value="1"/>
</dbReference>
<dbReference type="PANTHER" id="PTHR33375">
    <property type="entry name" value="CHROMOSOME-PARTITIONING PROTEIN PARB-RELATED"/>
    <property type="match status" value="1"/>
</dbReference>
<organism evidence="2 3">
    <name type="scientific">Aquimonas voraii</name>
    <dbReference type="NCBI Taxonomy" id="265719"/>
    <lineage>
        <taxon>Bacteria</taxon>
        <taxon>Pseudomonadati</taxon>
        <taxon>Pseudomonadota</taxon>
        <taxon>Gammaproteobacteria</taxon>
        <taxon>Lysobacterales</taxon>
        <taxon>Lysobacteraceae</taxon>
        <taxon>Aquimonas</taxon>
    </lineage>
</organism>
<dbReference type="GO" id="GO:0005694">
    <property type="term" value="C:chromosome"/>
    <property type="evidence" value="ECO:0007669"/>
    <property type="project" value="TreeGrafter"/>
</dbReference>
<reference evidence="2 3" key="1">
    <citation type="submission" date="2016-10" db="EMBL/GenBank/DDBJ databases">
        <authorList>
            <person name="de Groot N.N."/>
        </authorList>
    </citation>
    <scope>NUCLEOTIDE SEQUENCE [LARGE SCALE GENOMIC DNA]</scope>
    <source>
        <strain evidence="2 3">DSM 16957</strain>
    </source>
</reference>
<sequence length="294" mass="32677">MSTVPLGFLFQPQTLPLDAILLSHKQPVGLTETRKFKQIAASIKAVGLIEPLSVSPKDKKTGKHLLLDGHTRMAALTELGYTDAPCLIATDDESYTYNNRINRLSTIQEHVMIQRAVKQGVVTPAKLAEALDVDVTSIFRKLNLLEGIAPETAELLKDQQFSFHLSAVLRKMKPTRQVECVELMLSSNNLTVAFARALLVATPANLLVGETKPKKMEGVTAGQMMKMEREMGNLHEQFKLIEQSYSQDMLNLVLARGYLGKLLGNEAVFRFLTQKHSDMLTEFGRIVQATSLDK</sequence>
<dbReference type="CDD" id="cd16387">
    <property type="entry name" value="ParB_N_Srx"/>
    <property type="match status" value="1"/>
</dbReference>
<dbReference type="STRING" id="265719.SAMN04488509_101858"/>
<dbReference type="SMART" id="SM00470">
    <property type="entry name" value="ParB"/>
    <property type="match status" value="1"/>
</dbReference>
<dbReference type="EMBL" id="FNAG01000001">
    <property type="protein sequence ID" value="SDD23570.1"/>
    <property type="molecule type" value="Genomic_DNA"/>
</dbReference>
<dbReference type="Pfam" id="PF02195">
    <property type="entry name" value="ParB_N"/>
    <property type="match status" value="1"/>
</dbReference>
<dbReference type="Pfam" id="PF07506">
    <property type="entry name" value="RepB"/>
    <property type="match status" value="1"/>
</dbReference>
<dbReference type="PANTHER" id="PTHR33375:SF1">
    <property type="entry name" value="CHROMOSOME-PARTITIONING PROTEIN PARB-RELATED"/>
    <property type="match status" value="1"/>
</dbReference>
<evidence type="ECO:0000313" key="3">
    <source>
        <dbReference type="Proteomes" id="UP000199603"/>
    </source>
</evidence>
<evidence type="ECO:0000259" key="1">
    <source>
        <dbReference type="SMART" id="SM00470"/>
    </source>
</evidence>
<dbReference type="Gene3D" id="3.90.1530.10">
    <property type="entry name" value="Conserved hypothetical protein from pyrococcus furiosus pfu- 392566-001, ParB domain"/>
    <property type="match status" value="1"/>
</dbReference>
<dbReference type="InterPro" id="IPR003115">
    <property type="entry name" value="ParB_N"/>
</dbReference>
<proteinExistence type="predicted"/>
<dbReference type="GO" id="GO:0007059">
    <property type="term" value="P:chromosome segregation"/>
    <property type="evidence" value="ECO:0007669"/>
    <property type="project" value="TreeGrafter"/>
</dbReference>
<name>A0A1G6T313_9GAMM</name>
<gene>
    <name evidence="2" type="ORF">SAMN04488509_101858</name>
</gene>
<dbReference type="OrthoDB" id="7632576at2"/>
<dbReference type="SUPFAM" id="SSF110849">
    <property type="entry name" value="ParB/Sulfiredoxin"/>
    <property type="match status" value="1"/>
</dbReference>
<protein>
    <submittedName>
        <fullName evidence="2">Chromosome segregation protein Spo0J, contains ParB-like nuclease domain</fullName>
    </submittedName>
</protein>